<dbReference type="PROSITE" id="PS51257">
    <property type="entry name" value="PROKAR_LIPOPROTEIN"/>
    <property type="match status" value="1"/>
</dbReference>
<dbReference type="AlphaFoldDB" id="A0A8I5NDQ4"/>
<sequence length="223" mass="23700">MGMEMKFVPRVPLALHVQLLGGCGMAPGCLGLILSWVLFLSLLPCPLLPLATTRLRLPPSLAWTLRHIPPALTLWCPAASGFMGGLEPCSRLLLLPLLLAVGGLRPVQAQAQSDCSCSTVSPGVLAGIVLGDLVLTVLIALAVYFLGRLVPRGRGAAEAATRKQRITETESPYQVRKPDCPPHISLLSGDICPILLHAIRGTSKPLSLKHPQTLRAHGTSVQN</sequence>
<comment type="subcellular location">
    <subcellularLocation>
        <location evidence="1">Cell membrane</location>
        <topology evidence="1">Single-pass type I membrane protein</topology>
    </subcellularLocation>
</comment>
<dbReference type="Gene3D" id="1.10.287.770">
    <property type="entry name" value="YojJ-like"/>
    <property type="match status" value="1"/>
</dbReference>
<dbReference type="GO" id="GO:0005102">
    <property type="term" value="F:signaling receptor binding"/>
    <property type="evidence" value="ECO:0007669"/>
    <property type="project" value="UniProtKB-ARBA"/>
</dbReference>
<keyword evidence="7" id="KW-0479">Metal-binding</keyword>
<dbReference type="Proteomes" id="UP000028761">
    <property type="component" value="Chromosome 20"/>
</dbReference>
<dbReference type="GO" id="GO:0032816">
    <property type="term" value="P:positive regulation of natural killer cell activation"/>
    <property type="evidence" value="ECO:0007669"/>
    <property type="project" value="TreeGrafter"/>
</dbReference>
<protein>
    <recommendedName>
        <fullName evidence="3">TYRO protein tyrosine kinase-binding protein</fullName>
    </recommendedName>
    <alternativeName>
        <fullName evidence="14">DNAX-activation protein 12</fullName>
    </alternativeName>
</protein>
<accession>A0A8I5NDQ4</accession>
<name>A0A8I5NDQ4_PAPAN</name>
<evidence type="ECO:0000256" key="12">
    <source>
        <dbReference type="ARBA" id="ARBA00023136"/>
    </source>
</evidence>
<keyword evidence="5" id="KW-0597">Phosphoprotein</keyword>
<reference evidence="16 17" key="1">
    <citation type="submission" date="2012-03" db="EMBL/GenBank/DDBJ databases">
        <title>Whole Genome Assembly of Papio anubis.</title>
        <authorList>
            <person name="Liu Y.L."/>
            <person name="Abraham K.A."/>
            <person name="Akbar H.A."/>
            <person name="Ali S.A."/>
            <person name="Anosike U.A."/>
            <person name="Aqrawi P.A."/>
            <person name="Arias F.A."/>
            <person name="Attaway T.A."/>
            <person name="Awwad R.A."/>
            <person name="Babu C.B."/>
            <person name="Bandaranaike D.B."/>
            <person name="Battles P.B."/>
            <person name="Bell A.B."/>
            <person name="Beltran B.B."/>
            <person name="Berhane-Mersha D.B."/>
            <person name="Bess C.B."/>
            <person name="Bickham C.B."/>
            <person name="Bolden T.B."/>
            <person name="Carter K.C."/>
            <person name="Chau D.C."/>
            <person name="Chavez A.C."/>
            <person name="Clerc-Blankenburg K.C."/>
            <person name="Coyle M.C."/>
            <person name="Dao M.D."/>
            <person name="Davila M.L.D."/>
            <person name="Davy-Carroll L.D."/>
            <person name="Denson S.D."/>
            <person name="Dinh H.D."/>
            <person name="Fernandez S.F."/>
            <person name="Fernando P.F."/>
            <person name="Forbes L.F."/>
            <person name="Francis C.F."/>
            <person name="Francisco L.F."/>
            <person name="Fu Q.F."/>
            <person name="Garcia-Iii R.G."/>
            <person name="Garrett T.G."/>
            <person name="Gross S.G."/>
            <person name="Gubbala S.G."/>
            <person name="Hirani K.H."/>
            <person name="Hogues M.H."/>
            <person name="Hollins B.H."/>
            <person name="Jackson L.J."/>
            <person name="Javaid M.J."/>
            <person name="Jhangiani S.J."/>
            <person name="Johnson A.J."/>
            <person name="Johnson B.J."/>
            <person name="Jones J.J."/>
            <person name="Joshi V.J."/>
            <person name="Kalu J.K."/>
            <person name="Khan N.K."/>
            <person name="Korchina V.K."/>
            <person name="Kovar C.K."/>
            <person name="Lago L.L."/>
            <person name="Lara F.L."/>
            <person name="Le T.-K.L."/>
            <person name="Lee S.L."/>
            <person name="Legall-Iii F.L."/>
            <person name="Lemon S.L."/>
            <person name="Liu J.L."/>
            <person name="Liu Y.-S.L."/>
            <person name="Liyanage D.L."/>
            <person name="Lopez J.L."/>
            <person name="Lorensuhewa L.L."/>
            <person name="Mata R.M."/>
            <person name="Mathew T.M."/>
            <person name="Mercado C.M."/>
            <person name="Mercado I.M."/>
            <person name="Morales K.M."/>
            <person name="Morgan M.M."/>
            <person name="Munidasa M.M."/>
            <person name="Ngo D.N."/>
            <person name="Nguyen L.N."/>
            <person name="Nguyen T.N."/>
            <person name="Nguyen N.N."/>
            <person name="Obregon M.O."/>
            <person name="Okwuonu G.O."/>
            <person name="Ongeri F.O."/>
            <person name="Onwere C.O."/>
            <person name="Osifeso I.O."/>
            <person name="Parra A.P."/>
            <person name="Patil S.P."/>
            <person name="Perez A.P."/>
            <person name="Perez Y.P."/>
            <person name="Pham C.P."/>
            <person name="Pu L.-L.P."/>
            <person name="Puazo M.P."/>
            <person name="Quiroz J.Q."/>
            <person name="Rouhana J.R."/>
            <person name="Ruiz M.R."/>
            <person name="Ruiz S.-J.R."/>
            <person name="Saada N.S."/>
            <person name="Santibanez J.S."/>
            <person name="Scheel M.S."/>
            <person name="Schneider B.S."/>
            <person name="Simmons D.S."/>
            <person name="Sisson I.S."/>
            <person name="Tang L.-Y.T."/>
            <person name="Thornton R.T."/>
            <person name="Tisius J.T."/>
            <person name="Toledanes G.T."/>
            <person name="Trejos Z.T."/>
            <person name="Usmani K.U."/>
            <person name="Varghese R.V."/>
            <person name="Vattathil S.V."/>
            <person name="Vee V.V."/>
            <person name="Walker D.W."/>
            <person name="Weissenberger G.W."/>
            <person name="White C.W."/>
            <person name="Williams A.W."/>
            <person name="Woodworth J.W."/>
            <person name="Wright R.W."/>
            <person name="Zhu Y.Z."/>
            <person name="Han Y.H."/>
            <person name="Newsham I.N."/>
            <person name="Nazareth L.N."/>
            <person name="Worley K.W."/>
            <person name="Muzny D.M."/>
            <person name="Rogers J.R."/>
            <person name="Gibbs R.G."/>
        </authorList>
    </citation>
    <scope>NUCLEOTIDE SEQUENCE [LARGE SCALE GENOMIC DNA]</scope>
</reference>
<evidence type="ECO:0000313" key="16">
    <source>
        <dbReference type="Ensembl" id="ENSPANP00000060368.1"/>
    </source>
</evidence>
<keyword evidence="4" id="KW-1003">Cell membrane</keyword>
<dbReference type="PANTHER" id="PTHR17554:SF2">
    <property type="entry name" value="TYRO PROTEIN TYROSINE KINASE-BINDING PROTEIN"/>
    <property type="match status" value="1"/>
</dbReference>
<dbReference type="PANTHER" id="PTHR17554">
    <property type="entry name" value="TYRO PROTEIN TYROSINE KINASE-BINDING PROTEIN"/>
    <property type="match status" value="1"/>
</dbReference>
<evidence type="ECO:0000256" key="7">
    <source>
        <dbReference type="ARBA" id="ARBA00022723"/>
    </source>
</evidence>
<reference evidence="16" key="3">
    <citation type="submission" date="2025-09" db="UniProtKB">
        <authorList>
            <consortium name="Ensembl"/>
        </authorList>
    </citation>
    <scope>IDENTIFICATION</scope>
</reference>
<evidence type="ECO:0000256" key="9">
    <source>
        <dbReference type="ARBA" id="ARBA00022837"/>
    </source>
</evidence>
<organism evidence="16 17">
    <name type="scientific">Papio anubis</name>
    <name type="common">Olive baboon</name>
    <dbReference type="NCBI Taxonomy" id="9555"/>
    <lineage>
        <taxon>Eukaryota</taxon>
        <taxon>Metazoa</taxon>
        <taxon>Chordata</taxon>
        <taxon>Craniata</taxon>
        <taxon>Vertebrata</taxon>
        <taxon>Euteleostomi</taxon>
        <taxon>Mammalia</taxon>
        <taxon>Eutheria</taxon>
        <taxon>Euarchontoglires</taxon>
        <taxon>Primates</taxon>
        <taxon>Haplorrhini</taxon>
        <taxon>Catarrhini</taxon>
        <taxon>Cercopithecidae</taxon>
        <taxon>Cercopithecinae</taxon>
        <taxon>Papio</taxon>
    </lineage>
</organism>
<evidence type="ECO:0000256" key="11">
    <source>
        <dbReference type="ARBA" id="ARBA00022989"/>
    </source>
</evidence>
<evidence type="ECO:0000256" key="5">
    <source>
        <dbReference type="ARBA" id="ARBA00022553"/>
    </source>
</evidence>
<dbReference type="GeneTree" id="ENSGT00390000016786"/>
<feature type="transmembrane region" description="Helical" evidence="15">
    <location>
        <begin position="124"/>
        <end position="146"/>
    </location>
</feature>
<dbReference type="GO" id="GO:0009986">
    <property type="term" value="C:cell surface"/>
    <property type="evidence" value="ECO:0007669"/>
    <property type="project" value="UniProtKB-ARBA"/>
</dbReference>
<keyword evidence="11 15" id="KW-1133">Transmembrane helix</keyword>
<keyword evidence="12 15" id="KW-0472">Membrane</keyword>
<keyword evidence="8" id="KW-0732">Signal</keyword>
<evidence type="ECO:0000256" key="4">
    <source>
        <dbReference type="ARBA" id="ARBA00022475"/>
    </source>
</evidence>
<dbReference type="GO" id="GO:0005886">
    <property type="term" value="C:plasma membrane"/>
    <property type="evidence" value="ECO:0007669"/>
    <property type="project" value="UniProtKB-SubCell"/>
</dbReference>
<dbReference type="InterPro" id="IPR026200">
    <property type="entry name" value="Tyrobp"/>
</dbReference>
<keyword evidence="10" id="KW-0391">Immunity</keyword>
<dbReference type="GO" id="GO:0030316">
    <property type="term" value="P:osteoclast differentiation"/>
    <property type="evidence" value="ECO:0007669"/>
    <property type="project" value="UniProtKB-ARBA"/>
</dbReference>
<dbReference type="GO" id="GO:0030889">
    <property type="term" value="P:negative regulation of B cell proliferation"/>
    <property type="evidence" value="ECO:0007669"/>
    <property type="project" value="UniProtKB-ARBA"/>
</dbReference>
<evidence type="ECO:0000256" key="8">
    <source>
        <dbReference type="ARBA" id="ARBA00022729"/>
    </source>
</evidence>
<evidence type="ECO:0000313" key="17">
    <source>
        <dbReference type="Proteomes" id="UP000028761"/>
    </source>
</evidence>
<evidence type="ECO:0000256" key="1">
    <source>
        <dbReference type="ARBA" id="ARBA00004251"/>
    </source>
</evidence>
<evidence type="ECO:0000256" key="3">
    <source>
        <dbReference type="ARBA" id="ARBA00022356"/>
    </source>
</evidence>
<evidence type="ECO:0000256" key="10">
    <source>
        <dbReference type="ARBA" id="ARBA00022859"/>
    </source>
</evidence>
<evidence type="ECO:0000256" key="14">
    <source>
        <dbReference type="ARBA" id="ARBA00031252"/>
    </source>
</evidence>
<evidence type="ECO:0000256" key="6">
    <source>
        <dbReference type="ARBA" id="ARBA00022692"/>
    </source>
</evidence>
<dbReference type="GO" id="GO:1904151">
    <property type="term" value="P:positive regulation of microglial cell mediated cytotoxicity"/>
    <property type="evidence" value="ECO:0007669"/>
    <property type="project" value="TreeGrafter"/>
</dbReference>
<keyword evidence="9" id="KW-0106">Calcium</keyword>
<keyword evidence="17" id="KW-1185">Reference proteome</keyword>
<evidence type="ECO:0000256" key="2">
    <source>
        <dbReference type="ARBA" id="ARBA00009791"/>
    </source>
</evidence>
<evidence type="ECO:0000256" key="15">
    <source>
        <dbReference type="SAM" id="Phobius"/>
    </source>
</evidence>
<keyword evidence="13" id="KW-1015">Disulfide bond</keyword>
<dbReference type="GO" id="GO:0032911">
    <property type="term" value="P:negative regulation of transforming growth factor beta1 production"/>
    <property type="evidence" value="ECO:0007669"/>
    <property type="project" value="TreeGrafter"/>
</dbReference>
<dbReference type="GO" id="GO:0002283">
    <property type="term" value="P:neutrophil activation involved in immune response"/>
    <property type="evidence" value="ECO:0007669"/>
    <property type="project" value="TreeGrafter"/>
</dbReference>
<comment type="similarity">
    <text evidence="2">Belongs to the TYROBP family.</text>
</comment>
<dbReference type="GO" id="GO:0007166">
    <property type="term" value="P:cell surface receptor signaling pathway"/>
    <property type="evidence" value="ECO:0007669"/>
    <property type="project" value="UniProtKB-ARBA"/>
</dbReference>
<proteinExistence type="inferred from homology"/>
<dbReference type="FunFam" id="1.10.287.770:FF:000004">
    <property type="entry name" value="TYRO protein tyrosine kinase-binding protein"/>
    <property type="match status" value="1"/>
</dbReference>
<dbReference type="Ensembl" id="ENSPANT00000073239.1">
    <property type="protein sequence ID" value="ENSPANP00000060368.1"/>
    <property type="gene ID" value="ENSPANG00000020941.3"/>
</dbReference>
<keyword evidence="6 15" id="KW-0812">Transmembrane</keyword>
<reference evidence="16" key="2">
    <citation type="submission" date="2025-08" db="UniProtKB">
        <authorList>
            <consortium name="Ensembl"/>
        </authorList>
    </citation>
    <scope>IDENTIFICATION</scope>
</reference>
<dbReference type="GO" id="GO:0046872">
    <property type="term" value="F:metal ion binding"/>
    <property type="evidence" value="ECO:0007669"/>
    <property type="project" value="UniProtKB-KW"/>
</dbReference>
<evidence type="ECO:0000256" key="13">
    <source>
        <dbReference type="ARBA" id="ARBA00023157"/>
    </source>
</evidence>
<dbReference type="GO" id="GO:0034241">
    <property type="term" value="P:positive regulation of macrophage fusion"/>
    <property type="evidence" value="ECO:0007669"/>
    <property type="project" value="TreeGrafter"/>
</dbReference>
<dbReference type="GO" id="GO:0002282">
    <property type="term" value="P:microglial cell activation involved in immune response"/>
    <property type="evidence" value="ECO:0007669"/>
    <property type="project" value="TreeGrafter"/>
</dbReference>